<name>A0A2I1HW03_9GLOM</name>
<dbReference type="Proteomes" id="UP000234323">
    <property type="component" value="Unassembled WGS sequence"/>
</dbReference>
<evidence type="ECO:0000313" key="1">
    <source>
        <dbReference type="EMBL" id="PKY63072.1"/>
    </source>
</evidence>
<evidence type="ECO:0000313" key="2">
    <source>
        <dbReference type="Proteomes" id="UP000234323"/>
    </source>
</evidence>
<protein>
    <submittedName>
        <fullName evidence="1">Uncharacterized protein</fullName>
    </submittedName>
</protein>
<gene>
    <name evidence="1" type="ORF">RhiirA4_490879</name>
</gene>
<organism evidence="1 2">
    <name type="scientific">Rhizophagus irregularis</name>
    <dbReference type="NCBI Taxonomy" id="588596"/>
    <lineage>
        <taxon>Eukaryota</taxon>
        <taxon>Fungi</taxon>
        <taxon>Fungi incertae sedis</taxon>
        <taxon>Mucoromycota</taxon>
        <taxon>Glomeromycotina</taxon>
        <taxon>Glomeromycetes</taxon>
        <taxon>Glomerales</taxon>
        <taxon>Glomeraceae</taxon>
        <taxon>Rhizophagus</taxon>
    </lineage>
</organism>
<accession>A0A2I1HW03</accession>
<dbReference type="AlphaFoldDB" id="A0A2I1HW03"/>
<reference evidence="1 2" key="1">
    <citation type="submission" date="2015-10" db="EMBL/GenBank/DDBJ databases">
        <title>Genome analyses suggest a sexual origin of heterokaryosis in a supposedly ancient asexual fungus.</title>
        <authorList>
            <person name="Ropars J."/>
            <person name="Sedzielewska K."/>
            <person name="Noel J."/>
            <person name="Charron P."/>
            <person name="Farinelli L."/>
            <person name="Marton T."/>
            <person name="Kruger M."/>
            <person name="Pelin A."/>
            <person name="Brachmann A."/>
            <person name="Corradi N."/>
        </authorList>
    </citation>
    <scope>NUCLEOTIDE SEQUENCE [LARGE SCALE GENOMIC DNA]</scope>
    <source>
        <strain evidence="1 2">A4</strain>
    </source>
</reference>
<keyword evidence="2" id="KW-1185">Reference proteome</keyword>
<proteinExistence type="predicted"/>
<comment type="caution">
    <text evidence="1">The sequence shown here is derived from an EMBL/GenBank/DDBJ whole genome shotgun (WGS) entry which is preliminary data.</text>
</comment>
<dbReference type="EMBL" id="LLXI01008897">
    <property type="protein sequence ID" value="PKY63072.1"/>
    <property type="molecule type" value="Genomic_DNA"/>
</dbReference>
<sequence>MPTKEINIDSRIKIQQGDNRSKVEDEEDTWLAFIKKSKPHTSTKEINIDSKITIQQGDNRHKINNGGISGRPTFTNKAEWLINSRSKVEDEEDFWTTINQEGRRGRGPYNRGGRGRGSFRGYRNIW</sequence>